<feature type="transmembrane region" description="Helical" evidence="10">
    <location>
        <begin position="54"/>
        <end position="78"/>
    </location>
</feature>
<organism evidence="11 12">
    <name type="scientific">Asbolus verrucosus</name>
    <name type="common">Desert ironclad beetle</name>
    <dbReference type="NCBI Taxonomy" id="1661398"/>
    <lineage>
        <taxon>Eukaryota</taxon>
        <taxon>Metazoa</taxon>
        <taxon>Ecdysozoa</taxon>
        <taxon>Arthropoda</taxon>
        <taxon>Hexapoda</taxon>
        <taxon>Insecta</taxon>
        <taxon>Pterygota</taxon>
        <taxon>Neoptera</taxon>
        <taxon>Endopterygota</taxon>
        <taxon>Coleoptera</taxon>
        <taxon>Polyphaga</taxon>
        <taxon>Cucujiformia</taxon>
        <taxon>Tenebrionidae</taxon>
        <taxon>Pimeliinae</taxon>
        <taxon>Asbolus</taxon>
    </lineage>
</organism>
<dbReference type="GO" id="GO:0004984">
    <property type="term" value="F:olfactory receptor activity"/>
    <property type="evidence" value="ECO:0007669"/>
    <property type="project" value="InterPro"/>
</dbReference>
<feature type="transmembrane region" description="Helical" evidence="10">
    <location>
        <begin position="277"/>
        <end position="297"/>
    </location>
</feature>
<protein>
    <submittedName>
        <fullName evidence="11">7tm 6 domain containing protein</fullName>
    </submittedName>
</protein>
<keyword evidence="4 10" id="KW-0812">Transmembrane</keyword>
<keyword evidence="12" id="KW-1185">Reference proteome</keyword>
<evidence type="ECO:0000256" key="3">
    <source>
        <dbReference type="ARBA" id="ARBA00022606"/>
    </source>
</evidence>
<keyword evidence="9" id="KW-0807">Transducer</keyword>
<dbReference type="EMBL" id="QDEB01008418">
    <property type="protein sequence ID" value="RZC42374.1"/>
    <property type="molecule type" value="Genomic_DNA"/>
</dbReference>
<dbReference type="AlphaFoldDB" id="A0A482WBD4"/>
<keyword evidence="7 10" id="KW-0472">Membrane</keyword>
<keyword evidence="6 10" id="KW-1133">Transmembrane helix</keyword>
<proteinExistence type="predicted"/>
<comment type="subcellular location">
    <subcellularLocation>
        <location evidence="1">Cell membrane</location>
        <topology evidence="1">Multi-pass membrane protein</topology>
    </subcellularLocation>
</comment>
<dbReference type="Pfam" id="PF02949">
    <property type="entry name" value="7tm_6"/>
    <property type="match status" value="1"/>
</dbReference>
<evidence type="ECO:0000256" key="9">
    <source>
        <dbReference type="ARBA" id="ARBA00023224"/>
    </source>
</evidence>
<sequence>MNIFMLKIVGLWPEGDETYKFDFYTLYAAISLIFFVFGYNFCQTFNILFIYNDLQALTGTIFIILTHMLAIVKSYYLIQNMKTLKELLVTLNSDIFQPKTMKQRVLIEPNLNIWKNIYLVYFIMVSSDIAFWSTFPILDKSVKEYRLPFLAWFPYNTKISPLYEMTYIYQIISVCFIATVNLNIDTLIAALNMYIGAQCDILCDDLRNLRNFGGEVPNDVNGGFIKCTKHHKEILRFATNSNIFFNWIVLAQFVTSVTSIGLTMFQMTVVKPFTNEFYSFLFYGMGITVETFMYCWFGNEVEIKVNITEV</sequence>
<dbReference type="GO" id="GO:0007165">
    <property type="term" value="P:signal transduction"/>
    <property type="evidence" value="ECO:0007669"/>
    <property type="project" value="UniProtKB-KW"/>
</dbReference>
<keyword evidence="8" id="KW-0675">Receptor</keyword>
<evidence type="ECO:0000256" key="8">
    <source>
        <dbReference type="ARBA" id="ARBA00023170"/>
    </source>
</evidence>
<keyword evidence="2" id="KW-1003">Cell membrane</keyword>
<keyword evidence="3" id="KW-0716">Sensory transduction</keyword>
<evidence type="ECO:0000256" key="1">
    <source>
        <dbReference type="ARBA" id="ARBA00004651"/>
    </source>
</evidence>
<dbReference type="OrthoDB" id="8196465at2759"/>
<dbReference type="PANTHER" id="PTHR21137">
    <property type="entry name" value="ODORANT RECEPTOR"/>
    <property type="match status" value="1"/>
</dbReference>
<keyword evidence="5" id="KW-0552">Olfaction</keyword>
<dbReference type="PANTHER" id="PTHR21137:SF35">
    <property type="entry name" value="ODORANT RECEPTOR 19A-RELATED"/>
    <property type="match status" value="1"/>
</dbReference>
<dbReference type="GO" id="GO:0005886">
    <property type="term" value="C:plasma membrane"/>
    <property type="evidence" value="ECO:0007669"/>
    <property type="project" value="UniProtKB-SubCell"/>
</dbReference>
<evidence type="ECO:0000256" key="4">
    <source>
        <dbReference type="ARBA" id="ARBA00022692"/>
    </source>
</evidence>
<dbReference type="Proteomes" id="UP000292052">
    <property type="component" value="Unassembled WGS sequence"/>
</dbReference>
<feature type="transmembrane region" description="Helical" evidence="10">
    <location>
        <begin position="244"/>
        <end position="265"/>
    </location>
</feature>
<evidence type="ECO:0000313" key="11">
    <source>
        <dbReference type="EMBL" id="RZC42374.1"/>
    </source>
</evidence>
<evidence type="ECO:0000256" key="5">
    <source>
        <dbReference type="ARBA" id="ARBA00022725"/>
    </source>
</evidence>
<feature type="transmembrane region" description="Helical" evidence="10">
    <location>
        <begin position="118"/>
        <end position="138"/>
    </location>
</feature>
<dbReference type="GO" id="GO:0005549">
    <property type="term" value="F:odorant binding"/>
    <property type="evidence" value="ECO:0007669"/>
    <property type="project" value="InterPro"/>
</dbReference>
<gene>
    <name evidence="11" type="ORF">BDFB_010022</name>
</gene>
<accession>A0A482WBD4</accession>
<evidence type="ECO:0000256" key="7">
    <source>
        <dbReference type="ARBA" id="ARBA00023136"/>
    </source>
</evidence>
<evidence type="ECO:0000313" key="12">
    <source>
        <dbReference type="Proteomes" id="UP000292052"/>
    </source>
</evidence>
<comment type="caution">
    <text evidence="11">The sequence shown here is derived from an EMBL/GenBank/DDBJ whole genome shotgun (WGS) entry which is preliminary data.</text>
</comment>
<reference evidence="11 12" key="1">
    <citation type="submission" date="2017-03" db="EMBL/GenBank/DDBJ databases">
        <title>Genome of the blue death feigning beetle - Asbolus verrucosus.</title>
        <authorList>
            <person name="Rider S.D."/>
        </authorList>
    </citation>
    <scope>NUCLEOTIDE SEQUENCE [LARGE SCALE GENOMIC DNA]</scope>
    <source>
        <strain evidence="11">Butters</strain>
        <tissue evidence="11">Head and leg muscle</tissue>
    </source>
</reference>
<dbReference type="InterPro" id="IPR004117">
    <property type="entry name" value="7tm6_olfct_rcpt"/>
</dbReference>
<evidence type="ECO:0000256" key="10">
    <source>
        <dbReference type="SAM" id="Phobius"/>
    </source>
</evidence>
<evidence type="ECO:0000256" key="2">
    <source>
        <dbReference type="ARBA" id="ARBA00022475"/>
    </source>
</evidence>
<evidence type="ECO:0000256" key="6">
    <source>
        <dbReference type="ARBA" id="ARBA00022989"/>
    </source>
</evidence>
<name>A0A482WBD4_ASBVE</name>
<feature type="transmembrane region" description="Helical" evidence="10">
    <location>
        <begin position="23"/>
        <end position="42"/>
    </location>
</feature>